<name>A0A6A4H9X2_9AGAR</name>
<accession>A0A6A4H9X2</accession>
<keyword evidence="2" id="KW-1185">Reference proteome</keyword>
<dbReference type="EMBL" id="ML769560">
    <property type="protein sequence ID" value="KAE9393975.1"/>
    <property type="molecule type" value="Genomic_DNA"/>
</dbReference>
<proteinExistence type="predicted"/>
<sequence>MVNVFITRHGPRFEYQRVQDVSRPGRQSFQPLCRMRCIFTAAQVALTPLPTGRASTMLVPSSP</sequence>
<evidence type="ECO:0000313" key="2">
    <source>
        <dbReference type="Proteomes" id="UP000799118"/>
    </source>
</evidence>
<protein>
    <submittedName>
        <fullName evidence="1">Uncharacterized protein</fullName>
    </submittedName>
</protein>
<organism evidence="1 2">
    <name type="scientific">Gymnopus androsaceus JB14</name>
    <dbReference type="NCBI Taxonomy" id="1447944"/>
    <lineage>
        <taxon>Eukaryota</taxon>
        <taxon>Fungi</taxon>
        <taxon>Dikarya</taxon>
        <taxon>Basidiomycota</taxon>
        <taxon>Agaricomycotina</taxon>
        <taxon>Agaricomycetes</taxon>
        <taxon>Agaricomycetidae</taxon>
        <taxon>Agaricales</taxon>
        <taxon>Marasmiineae</taxon>
        <taxon>Omphalotaceae</taxon>
        <taxon>Gymnopus</taxon>
    </lineage>
</organism>
<reference evidence="1" key="1">
    <citation type="journal article" date="2019" name="Environ. Microbiol.">
        <title>Fungal ecological strategies reflected in gene transcription - a case study of two litter decomposers.</title>
        <authorList>
            <person name="Barbi F."/>
            <person name="Kohler A."/>
            <person name="Barry K."/>
            <person name="Baskaran P."/>
            <person name="Daum C."/>
            <person name="Fauchery L."/>
            <person name="Ihrmark K."/>
            <person name="Kuo A."/>
            <person name="LaButti K."/>
            <person name="Lipzen A."/>
            <person name="Morin E."/>
            <person name="Grigoriev I.V."/>
            <person name="Henrissat B."/>
            <person name="Lindahl B."/>
            <person name="Martin F."/>
        </authorList>
    </citation>
    <scope>NUCLEOTIDE SEQUENCE</scope>
    <source>
        <strain evidence="1">JB14</strain>
    </source>
</reference>
<evidence type="ECO:0000313" key="1">
    <source>
        <dbReference type="EMBL" id="KAE9393975.1"/>
    </source>
</evidence>
<gene>
    <name evidence="1" type="ORF">BT96DRAFT_923794</name>
</gene>
<dbReference type="AlphaFoldDB" id="A0A6A4H9X2"/>
<dbReference type="Proteomes" id="UP000799118">
    <property type="component" value="Unassembled WGS sequence"/>
</dbReference>